<dbReference type="Proteomes" id="UP000827976">
    <property type="component" value="Chromosome 13"/>
</dbReference>
<gene>
    <name evidence="1" type="ORF">IHE45_13G088100</name>
</gene>
<name>A0ACB7UZ81_DIOAL</name>
<comment type="caution">
    <text evidence="1">The sequence shown here is derived from an EMBL/GenBank/DDBJ whole genome shotgun (WGS) entry which is preliminary data.</text>
</comment>
<sequence>MANKEGRSKGGEMAALRKTISPYDITSNDNPGSMLTQVQLKGDNYDEWARALRTALRARKKFGFVDGSIERPDEGSPDLEDWWTNNSLLVSWIMNTIEPALRSTMSHMEVAQDLWEDIEERFSVVNGPRIQQLRAELAKCKQRGLTIVTYFGKLKKLWEELANFEQMPMCKCGLCTCNLGAALEKKREEEKVHQFLMGLDETLYGTVRSNLLAQDPLPNLNRIYSTLVQEERVRIISRGKEERGKVMSFAMQAGFKSHNKTEGRDKNTVCSHCNRTGHESDSCFQIIGYPDWWGDRSRASGRGNGRGKGRHQGMTPVGRGRGGFVKATALQVSTPGTSMNAAISNTDRSDVNGLNDEQWQTLLNILNNAKRGTTEKLSGKCSSMQWIIDTGASHHMTGRLDCLSHVRDILECPVGLPNGKQTAATKEGIVMLSDELNLANVLYVPSLQCNLISVSQLVDESNCVVQFTNKFCAIQDRTSRMVIGAGELERGFTTCEKRSLWRQ</sequence>
<protein>
    <submittedName>
        <fullName evidence="1">Peroxidase protein</fullName>
        <ecNumber evidence="1">1.11.1.7</ecNumber>
    </submittedName>
</protein>
<evidence type="ECO:0000313" key="2">
    <source>
        <dbReference type="Proteomes" id="UP000827976"/>
    </source>
</evidence>
<reference evidence="2" key="1">
    <citation type="journal article" date="2022" name="Nat. Commun.">
        <title>Chromosome evolution and the genetic basis of agronomically important traits in greater yam.</title>
        <authorList>
            <person name="Bredeson J.V."/>
            <person name="Lyons J.B."/>
            <person name="Oniyinde I.O."/>
            <person name="Okereke N.R."/>
            <person name="Kolade O."/>
            <person name="Nnabue I."/>
            <person name="Nwadili C.O."/>
            <person name="Hribova E."/>
            <person name="Parker M."/>
            <person name="Nwogha J."/>
            <person name="Shu S."/>
            <person name="Carlson J."/>
            <person name="Kariba R."/>
            <person name="Muthemba S."/>
            <person name="Knop K."/>
            <person name="Barton G.J."/>
            <person name="Sherwood A.V."/>
            <person name="Lopez-Montes A."/>
            <person name="Asiedu R."/>
            <person name="Jamnadass R."/>
            <person name="Muchugi A."/>
            <person name="Goodstein D."/>
            <person name="Egesi C.N."/>
            <person name="Featherston J."/>
            <person name="Asfaw A."/>
            <person name="Simpson G.G."/>
            <person name="Dolezel J."/>
            <person name="Hendre P.S."/>
            <person name="Van Deynze A."/>
            <person name="Kumar P.L."/>
            <person name="Obidiegwu J.E."/>
            <person name="Bhattacharjee R."/>
            <person name="Rokhsar D.S."/>
        </authorList>
    </citation>
    <scope>NUCLEOTIDE SEQUENCE [LARGE SCALE GENOMIC DNA]</scope>
    <source>
        <strain evidence="2">cv. TDa95/00328</strain>
    </source>
</reference>
<keyword evidence="1" id="KW-0560">Oxidoreductase</keyword>
<accession>A0ACB7UZ81</accession>
<proteinExistence type="predicted"/>
<evidence type="ECO:0000313" key="1">
    <source>
        <dbReference type="EMBL" id="KAH7666234.1"/>
    </source>
</evidence>
<dbReference type="EC" id="1.11.1.7" evidence="1"/>
<keyword evidence="1" id="KW-0575">Peroxidase</keyword>
<organism evidence="1 2">
    <name type="scientific">Dioscorea alata</name>
    <name type="common">Purple yam</name>
    <dbReference type="NCBI Taxonomy" id="55571"/>
    <lineage>
        <taxon>Eukaryota</taxon>
        <taxon>Viridiplantae</taxon>
        <taxon>Streptophyta</taxon>
        <taxon>Embryophyta</taxon>
        <taxon>Tracheophyta</taxon>
        <taxon>Spermatophyta</taxon>
        <taxon>Magnoliopsida</taxon>
        <taxon>Liliopsida</taxon>
        <taxon>Dioscoreales</taxon>
        <taxon>Dioscoreaceae</taxon>
        <taxon>Dioscorea</taxon>
    </lineage>
</organism>
<keyword evidence="2" id="KW-1185">Reference proteome</keyword>
<dbReference type="EMBL" id="CM037023">
    <property type="protein sequence ID" value="KAH7666234.1"/>
    <property type="molecule type" value="Genomic_DNA"/>
</dbReference>